<keyword evidence="2" id="KW-1185">Reference proteome</keyword>
<evidence type="ECO:0000313" key="1">
    <source>
        <dbReference type="EMBL" id="KAH8005283.1"/>
    </source>
</evidence>
<comment type="caution">
    <text evidence="1">The sequence shown here is derived from an EMBL/GenBank/DDBJ whole genome shotgun (WGS) entry which is preliminary data.</text>
</comment>
<sequence>MTIFDLSDISLLQCLLFGSLISAVDPVAVLAVFENIHVNEQLYIIVFGESLLNDAVTVVLYNLFKSFCQMPTIKAVDIFAGIANFFVVGIGGVLIGIILGFVAAFTTRYTHKVRVIEPLFVFLYSYLSYITAEMFHLSGIMANGYSHQLKYVRYKRHNTVTNSKS</sequence>
<gene>
    <name evidence="1" type="primary">SLC9A2_2</name>
    <name evidence="1" type="ORF">K3G42_025668</name>
</gene>
<dbReference type="Proteomes" id="UP000827872">
    <property type="component" value="Linkage Group LG04"/>
</dbReference>
<protein>
    <submittedName>
        <fullName evidence="1">Sodium/hydrogen exchanger 2</fullName>
    </submittedName>
</protein>
<evidence type="ECO:0000313" key="2">
    <source>
        <dbReference type="Proteomes" id="UP000827872"/>
    </source>
</evidence>
<reference evidence="1" key="1">
    <citation type="submission" date="2021-08" db="EMBL/GenBank/DDBJ databases">
        <title>The first chromosome-level gecko genome reveals the dynamic sex chromosomes of Neotropical dwarf geckos (Sphaerodactylidae: Sphaerodactylus).</title>
        <authorList>
            <person name="Pinto B.J."/>
            <person name="Keating S.E."/>
            <person name="Gamble T."/>
        </authorList>
    </citation>
    <scope>NUCLEOTIDE SEQUENCE</scope>
    <source>
        <strain evidence="1">TG3544</strain>
    </source>
</reference>
<dbReference type="EMBL" id="CM037617">
    <property type="protein sequence ID" value="KAH8005283.1"/>
    <property type="molecule type" value="Genomic_DNA"/>
</dbReference>
<organism evidence="1 2">
    <name type="scientific">Sphaerodactylus townsendi</name>
    <dbReference type="NCBI Taxonomy" id="933632"/>
    <lineage>
        <taxon>Eukaryota</taxon>
        <taxon>Metazoa</taxon>
        <taxon>Chordata</taxon>
        <taxon>Craniata</taxon>
        <taxon>Vertebrata</taxon>
        <taxon>Euteleostomi</taxon>
        <taxon>Lepidosauria</taxon>
        <taxon>Squamata</taxon>
        <taxon>Bifurcata</taxon>
        <taxon>Gekkota</taxon>
        <taxon>Sphaerodactylidae</taxon>
        <taxon>Sphaerodactylus</taxon>
    </lineage>
</organism>
<accession>A0ACB8FIV6</accession>
<proteinExistence type="predicted"/>
<name>A0ACB8FIV6_9SAUR</name>